<reference evidence="1" key="2">
    <citation type="submission" date="2021-04" db="EMBL/GenBank/DDBJ databases">
        <authorList>
            <person name="Gilroy R."/>
        </authorList>
    </citation>
    <scope>NUCLEOTIDE SEQUENCE</scope>
    <source>
        <strain evidence="1">CHK160-9182</strain>
    </source>
</reference>
<sequence length="113" mass="13871">MEDLDLQRIHPFEILQYEEDFFGLYFPIHDRYEIFDDLELENSSATWVDIIEFYLENELTDLQGQFSYEPNEESCELRGSFNDIKEFVLNFRPLYFNDDQLTLLIQEMQENWY</sequence>
<accession>A0A9D1Q4E4</accession>
<organism evidence="1 2">
    <name type="scientific">Candidatus Ignatzschineria merdigallinarum</name>
    <dbReference type="NCBI Taxonomy" id="2838621"/>
    <lineage>
        <taxon>Bacteria</taxon>
        <taxon>Pseudomonadati</taxon>
        <taxon>Pseudomonadota</taxon>
        <taxon>Gammaproteobacteria</taxon>
        <taxon>Cardiobacteriales</taxon>
        <taxon>Ignatzschineriaceae</taxon>
        <taxon>Ignatzschineria</taxon>
    </lineage>
</organism>
<dbReference type="AlphaFoldDB" id="A0A9D1Q4E4"/>
<evidence type="ECO:0000313" key="2">
    <source>
        <dbReference type="Proteomes" id="UP000823934"/>
    </source>
</evidence>
<evidence type="ECO:0000313" key="1">
    <source>
        <dbReference type="EMBL" id="HIW06397.1"/>
    </source>
</evidence>
<gene>
    <name evidence="1" type="ORF">H9889_03605</name>
</gene>
<name>A0A9D1Q4E4_9GAMM</name>
<dbReference type="Proteomes" id="UP000823934">
    <property type="component" value="Unassembled WGS sequence"/>
</dbReference>
<protein>
    <submittedName>
        <fullName evidence="1">Uncharacterized protein</fullName>
    </submittedName>
</protein>
<reference evidence="1" key="1">
    <citation type="journal article" date="2021" name="PeerJ">
        <title>Extensive microbial diversity within the chicken gut microbiome revealed by metagenomics and culture.</title>
        <authorList>
            <person name="Gilroy R."/>
            <person name="Ravi A."/>
            <person name="Getino M."/>
            <person name="Pursley I."/>
            <person name="Horton D.L."/>
            <person name="Alikhan N.F."/>
            <person name="Baker D."/>
            <person name="Gharbi K."/>
            <person name="Hall N."/>
            <person name="Watson M."/>
            <person name="Adriaenssens E.M."/>
            <person name="Foster-Nyarko E."/>
            <person name="Jarju S."/>
            <person name="Secka A."/>
            <person name="Antonio M."/>
            <person name="Oren A."/>
            <person name="Chaudhuri R.R."/>
            <person name="La Ragione R."/>
            <person name="Hildebrand F."/>
            <person name="Pallen M.J."/>
        </authorList>
    </citation>
    <scope>NUCLEOTIDE SEQUENCE</scope>
    <source>
        <strain evidence="1">CHK160-9182</strain>
    </source>
</reference>
<comment type="caution">
    <text evidence="1">The sequence shown here is derived from an EMBL/GenBank/DDBJ whole genome shotgun (WGS) entry which is preliminary data.</text>
</comment>
<dbReference type="EMBL" id="DXHP01000078">
    <property type="protein sequence ID" value="HIW06397.1"/>
    <property type="molecule type" value="Genomic_DNA"/>
</dbReference>
<proteinExistence type="predicted"/>